<reference evidence="8" key="1">
    <citation type="submission" date="2022-09" db="EMBL/GenBank/DDBJ databases">
        <authorList>
            <person name="Orihara K."/>
        </authorList>
    </citation>
    <scope>NUCLEOTIDE SEQUENCE</scope>
    <source>
        <strain evidence="9">YIT 13057</strain>
        <strain evidence="8">YIT 13062</strain>
    </source>
</reference>
<dbReference type="InterPro" id="IPR015424">
    <property type="entry name" value="PyrdxlP-dep_Trfase"/>
</dbReference>
<reference evidence="8" key="2">
    <citation type="journal article" date="2023" name="Gut Microbes">
        <title>Characterization of Bifidobacterium kashiwanohense that utilizes both milk- and plant-derived oligosaccharides.</title>
        <authorList>
            <person name="Orihara K."/>
            <person name="Yahagi K."/>
            <person name="Saito Y."/>
            <person name="Watanabe Y."/>
            <person name="Sasai T."/>
            <person name="Hara T."/>
            <person name="Tsukuda N."/>
            <person name="Oki K."/>
            <person name="Fujimoto J."/>
            <person name="Matsuki T."/>
        </authorList>
    </citation>
    <scope>NUCLEOTIDE SEQUENCE</scope>
    <source>
        <strain evidence="9">YIT 13057</strain>
        <strain evidence="8">YIT 13062</strain>
    </source>
</reference>
<dbReference type="Proteomes" id="UP001161916">
    <property type="component" value="Unassembled WGS sequence"/>
</dbReference>
<evidence type="ECO:0000256" key="2">
    <source>
        <dbReference type="ARBA" id="ARBA00008954"/>
    </source>
</evidence>
<evidence type="ECO:0000313" key="9">
    <source>
        <dbReference type="EMBL" id="MDH7900500.1"/>
    </source>
</evidence>
<evidence type="ECO:0000256" key="5">
    <source>
        <dbReference type="ARBA" id="ARBA00022576"/>
    </source>
</evidence>
<accession>A0AA43PC74</accession>
<evidence type="ECO:0000313" key="10">
    <source>
        <dbReference type="Proteomes" id="UP001161916"/>
    </source>
</evidence>
<sequence>MAEKTTILDMNRFDDSNLDGLDENKRELVRRRRILGKGYRLFYKDPVEIVRGKGSHVFDEKGNDYLDAYNNVVSVGHCHPHVVEAIAKQAATLNTHTRYLHETILDYSEALIAKMPREIDRITYQCTGSEANDLAIRIARNYTGGRGIIITNEAYHGNTEKKPDEPGDPWFNFHAGRNDFKLRYALQGTRYWGSYITDAIKDYQETNSGEVEKTLRKDPKRVDENLKGLREELELLGGKPVLVALGYAAEKNLRRMRSEGYEVVRILHPARYIGKKEYRDRVLEVLDNIRK</sequence>
<dbReference type="InterPro" id="IPR015422">
    <property type="entry name" value="PyrdxlP-dep_Trfase_small"/>
</dbReference>
<keyword evidence="5 8" id="KW-0032">Aminotransferase</keyword>
<comment type="caution">
    <text evidence="8">The sequence shown here is derived from an EMBL/GenBank/DDBJ whole genome shotgun (WGS) entry which is preliminary data.</text>
</comment>
<evidence type="ECO:0000313" key="8">
    <source>
        <dbReference type="EMBL" id="MDH7890987.1"/>
    </source>
</evidence>
<evidence type="ECO:0000256" key="4">
    <source>
        <dbReference type="ARBA" id="ARBA00013049"/>
    </source>
</evidence>
<evidence type="ECO:0000256" key="1">
    <source>
        <dbReference type="ARBA" id="ARBA00001933"/>
    </source>
</evidence>
<dbReference type="InterPro" id="IPR015421">
    <property type="entry name" value="PyrdxlP-dep_Trfase_major"/>
</dbReference>
<dbReference type="PANTHER" id="PTHR45688:SF3">
    <property type="entry name" value="ALANINE--GLYOXYLATE AMINOTRANSFERASE 2, MITOCHONDRIAL"/>
    <property type="match status" value="1"/>
</dbReference>
<evidence type="ECO:0000256" key="7">
    <source>
        <dbReference type="ARBA" id="ARBA00022898"/>
    </source>
</evidence>
<proteinExistence type="inferred from homology"/>
<dbReference type="EC" id="2.6.1.44" evidence="4"/>
<dbReference type="GO" id="GO:0008453">
    <property type="term" value="F:alanine-glyoxylate transaminase activity"/>
    <property type="evidence" value="ECO:0007669"/>
    <property type="project" value="UniProtKB-EC"/>
</dbReference>
<protein>
    <recommendedName>
        <fullName evidence="4">alanine--glyoxylate transaminase</fullName>
        <ecNumber evidence="4">2.6.1.44</ecNumber>
    </recommendedName>
</protein>
<dbReference type="Gene3D" id="3.90.1150.10">
    <property type="entry name" value="Aspartate Aminotransferase, domain 1"/>
    <property type="match status" value="1"/>
</dbReference>
<comment type="subunit">
    <text evidence="3">Homotetramer.</text>
</comment>
<dbReference type="Pfam" id="PF00202">
    <property type="entry name" value="Aminotran_3"/>
    <property type="match status" value="1"/>
</dbReference>
<comment type="cofactor">
    <cofactor evidence="1">
        <name>pyridoxal 5'-phosphate</name>
        <dbReference type="ChEBI" id="CHEBI:597326"/>
    </cofactor>
</comment>
<dbReference type="GO" id="GO:0030170">
    <property type="term" value="F:pyridoxal phosphate binding"/>
    <property type="evidence" value="ECO:0007669"/>
    <property type="project" value="InterPro"/>
</dbReference>
<evidence type="ECO:0000256" key="6">
    <source>
        <dbReference type="ARBA" id="ARBA00022679"/>
    </source>
</evidence>
<dbReference type="EMBL" id="JAOPMH010000019">
    <property type="protein sequence ID" value="MDH7890987.1"/>
    <property type="molecule type" value="Genomic_DNA"/>
</dbReference>
<comment type="similarity">
    <text evidence="2">Belongs to the class-III pyridoxal-phosphate-dependent aminotransferase family.</text>
</comment>
<dbReference type="PANTHER" id="PTHR45688">
    <property type="match status" value="1"/>
</dbReference>
<dbReference type="AlphaFoldDB" id="A0AA43PC74"/>
<keyword evidence="6" id="KW-0808">Transferase</keyword>
<keyword evidence="7" id="KW-0663">Pyridoxal phosphate</keyword>
<dbReference type="RefSeq" id="WP_051920323.1">
    <property type="nucleotide sequence ID" value="NZ_JAOPLY010000012.1"/>
</dbReference>
<dbReference type="Gene3D" id="3.40.640.10">
    <property type="entry name" value="Type I PLP-dependent aspartate aminotransferase-like (Major domain)"/>
    <property type="match status" value="1"/>
</dbReference>
<dbReference type="SUPFAM" id="SSF53383">
    <property type="entry name" value="PLP-dependent transferases"/>
    <property type="match status" value="1"/>
</dbReference>
<evidence type="ECO:0000256" key="3">
    <source>
        <dbReference type="ARBA" id="ARBA00011881"/>
    </source>
</evidence>
<gene>
    <name evidence="9" type="ORF">OB936_09900</name>
    <name evidence="8" type="ORF">OB951_10365</name>
</gene>
<dbReference type="Proteomes" id="UP001157379">
    <property type="component" value="Unassembled WGS sequence"/>
</dbReference>
<organism evidence="8 10">
    <name type="scientific">Bifidobacterium catenulatum subsp. kashiwanohense</name>
    <dbReference type="NCBI Taxonomy" id="630129"/>
    <lineage>
        <taxon>Bacteria</taxon>
        <taxon>Bacillati</taxon>
        <taxon>Actinomycetota</taxon>
        <taxon>Actinomycetes</taxon>
        <taxon>Bifidobacteriales</taxon>
        <taxon>Bifidobacteriaceae</taxon>
        <taxon>Bifidobacterium</taxon>
    </lineage>
</organism>
<dbReference type="EMBL" id="JAOPMD010000029">
    <property type="protein sequence ID" value="MDH7900500.1"/>
    <property type="molecule type" value="Genomic_DNA"/>
</dbReference>
<dbReference type="InterPro" id="IPR005814">
    <property type="entry name" value="Aminotrans_3"/>
</dbReference>
<name>A0AA43PC74_9BIFI</name>